<dbReference type="OrthoDB" id="3358037at2"/>
<dbReference type="InterPro" id="IPR001647">
    <property type="entry name" value="HTH_TetR"/>
</dbReference>
<sequence>MVSVATTDSLGARRRGRPRRIEAGQIVDVTRRIILEEGVEAVSMRRIAKEVGATPMALYHHVRDKVELLMLTLTGMAAAVPRPSLPDDPRERILVTAVHMHDVLAEMIWVVDVLALGDLTDKEAWWTAEEIIDSAIACGLSPEEAVHAYHTLWYVIHGSLVFRRADARRAADPGRTPLFPDLITEDDAAELPRLAELSDRWHKVKAGYDIREQLERVLDGLLRRPCSPGTAED</sequence>
<dbReference type="Proteomes" id="UP000029482">
    <property type="component" value="Chromosome"/>
</dbReference>
<evidence type="ECO:0000313" key="6">
    <source>
        <dbReference type="EMBL" id="AIS00039.1"/>
    </source>
</evidence>
<dbReference type="InterPro" id="IPR036271">
    <property type="entry name" value="Tet_transcr_reg_TetR-rel_C_sf"/>
</dbReference>
<evidence type="ECO:0000256" key="2">
    <source>
        <dbReference type="ARBA" id="ARBA00023125"/>
    </source>
</evidence>
<keyword evidence="1" id="KW-0805">Transcription regulation</keyword>
<dbReference type="SUPFAM" id="SSF48498">
    <property type="entry name" value="Tetracyclin repressor-like, C-terminal domain"/>
    <property type="match status" value="1"/>
</dbReference>
<evidence type="ECO:0000313" key="7">
    <source>
        <dbReference type="Proteomes" id="UP000029482"/>
    </source>
</evidence>
<dbReference type="eggNOG" id="COG1309">
    <property type="taxonomic scope" value="Bacteria"/>
</dbReference>
<evidence type="ECO:0000256" key="3">
    <source>
        <dbReference type="ARBA" id="ARBA00023163"/>
    </source>
</evidence>
<name>A0A089X9Y9_STRGA</name>
<evidence type="ECO:0000259" key="5">
    <source>
        <dbReference type="PROSITE" id="PS50977"/>
    </source>
</evidence>
<proteinExistence type="predicted"/>
<dbReference type="GO" id="GO:0000976">
    <property type="term" value="F:transcription cis-regulatory region binding"/>
    <property type="evidence" value="ECO:0007669"/>
    <property type="project" value="TreeGrafter"/>
</dbReference>
<dbReference type="InterPro" id="IPR009057">
    <property type="entry name" value="Homeodomain-like_sf"/>
</dbReference>
<feature type="DNA-binding region" description="H-T-H motif" evidence="4">
    <location>
        <begin position="43"/>
        <end position="62"/>
    </location>
</feature>
<dbReference type="EMBL" id="CP009438">
    <property type="protein sequence ID" value="AIS00039.1"/>
    <property type="molecule type" value="Genomic_DNA"/>
</dbReference>
<dbReference type="Gene3D" id="1.10.10.60">
    <property type="entry name" value="Homeodomain-like"/>
    <property type="match status" value="1"/>
</dbReference>
<dbReference type="HOGENOM" id="CLU_069543_5_2_11"/>
<protein>
    <submittedName>
        <fullName evidence="6">TetR family transcriptional regulator</fullName>
    </submittedName>
</protein>
<dbReference type="Pfam" id="PF00440">
    <property type="entry name" value="TetR_N"/>
    <property type="match status" value="1"/>
</dbReference>
<dbReference type="RefSeq" id="WP_052413830.1">
    <property type="nucleotide sequence ID" value="NZ_CP009438.1"/>
</dbReference>
<evidence type="ECO:0000256" key="4">
    <source>
        <dbReference type="PROSITE-ProRule" id="PRU00335"/>
    </source>
</evidence>
<gene>
    <name evidence="6" type="ORF">SGLAU_20425</name>
</gene>
<dbReference type="PANTHER" id="PTHR30055">
    <property type="entry name" value="HTH-TYPE TRANSCRIPTIONAL REGULATOR RUTR"/>
    <property type="match status" value="1"/>
</dbReference>
<accession>A0A089X9Y9</accession>
<dbReference type="STRING" id="1907.SGLAU_20425"/>
<dbReference type="InterPro" id="IPR050109">
    <property type="entry name" value="HTH-type_TetR-like_transc_reg"/>
</dbReference>
<organism evidence="6 7">
    <name type="scientific">Streptomyces glaucescens</name>
    <dbReference type="NCBI Taxonomy" id="1907"/>
    <lineage>
        <taxon>Bacteria</taxon>
        <taxon>Bacillati</taxon>
        <taxon>Actinomycetota</taxon>
        <taxon>Actinomycetes</taxon>
        <taxon>Kitasatosporales</taxon>
        <taxon>Streptomycetaceae</taxon>
        <taxon>Streptomyces</taxon>
    </lineage>
</organism>
<dbReference type="KEGG" id="sgu:SGLAU_20425"/>
<dbReference type="AlphaFoldDB" id="A0A089X9Y9"/>
<keyword evidence="7" id="KW-1185">Reference proteome</keyword>
<dbReference type="PRINTS" id="PR00455">
    <property type="entry name" value="HTHTETR"/>
</dbReference>
<evidence type="ECO:0000256" key="1">
    <source>
        <dbReference type="ARBA" id="ARBA00023015"/>
    </source>
</evidence>
<dbReference type="GO" id="GO:0003700">
    <property type="term" value="F:DNA-binding transcription factor activity"/>
    <property type="evidence" value="ECO:0007669"/>
    <property type="project" value="TreeGrafter"/>
</dbReference>
<dbReference type="Gene3D" id="1.10.357.10">
    <property type="entry name" value="Tetracycline Repressor, domain 2"/>
    <property type="match status" value="1"/>
</dbReference>
<keyword evidence="2 4" id="KW-0238">DNA-binding</keyword>
<dbReference type="PROSITE" id="PS50977">
    <property type="entry name" value="HTH_TETR_2"/>
    <property type="match status" value="1"/>
</dbReference>
<dbReference type="SUPFAM" id="SSF46689">
    <property type="entry name" value="Homeodomain-like"/>
    <property type="match status" value="1"/>
</dbReference>
<dbReference type="PANTHER" id="PTHR30055:SF234">
    <property type="entry name" value="HTH-TYPE TRANSCRIPTIONAL REGULATOR BETI"/>
    <property type="match status" value="1"/>
</dbReference>
<keyword evidence="3" id="KW-0804">Transcription</keyword>
<feature type="domain" description="HTH tetR-type" evidence="5">
    <location>
        <begin position="20"/>
        <end position="80"/>
    </location>
</feature>
<reference evidence="7" key="1">
    <citation type="journal article" date="2015" name="J. Biotechnol.">
        <title>Complete genome sequence of the actinobacterium Streptomyces glaucescens GLA.O (DSM 40922) consisting of a linear chromosome and one linear plasmid.</title>
        <authorList>
            <person name="Ortseifen V."/>
            <person name="Winkler A."/>
            <person name="Albersmeier A."/>
            <person name="Wendler S."/>
            <person name="Puhler A."/>
            <person name="Kalinowski J."/>
            <person name="Ruckert C."/>
        </authorList>
    </citation>
    <scope>NUCLEOTIDE SEQUENCE [LARGE SCALE GENOMIC DNA]</scope>
    <source>
        <strain evidence="7">DSM 40922 / GLA O</strain>
    </source>
</reference>